<gene>
    <name evidence="1" type="ORF">ATANTOWER_012874</name>
</gene>
<evidence type="ECO:0000313" key="2">
    <source>
        <dbReference type="Proteomes" id="UP001345963"/>
    </source>
</evidence>
<dbReference type="Proteomes" id="UP001345963">
    <property type="component" value="Unassembled WGS sequence"/>
</dbReference>
<protein>
    <submittedName>
        <fullName evidence="1">Uncharacterized protein</fullName>
    </submittedName>
</protein>
<organism evidence="1 2">
    <name type="scientific">Ataeniobius toweri</name>
    <dbReference type="NCBI Taxonomy" id="208326"/>
    <lineage>
        <taxon>Eukaryota</taxon>
        <taxon>Metazoa</taxon>
        <taxon>Chordata</taxon>
        <taxon>Craniata</taxon>
        <taxon>Vertebrata</taxon>
        <taxon>Euteleostomi</taxon>
        <taxon>Actinopterygii</taxon>
        <taxon>Neopterygii</taxon>
        <taxon>Teleostei</taxon>
        <taxon>Neoteleostei</taxon>
        <taxon>Acanthomorphata</taxon>
        <taxon>Ovalentaria</taxon>
        <taxon>Atherinomorphae</taxon>
        <taxon>Cyprinodontiformes</taxon>
        <taxon>Goodeidae</taxon>
        <taxon>Ataeniobius</taxon>
    </lineage>
</organism>
<comment type="caution">
    <text evidence="1">The sequence shown here is derived from an EMBL/GenBank/DDBJ whole genome shotgun (WGS) entry which is preliminary data.</text>
</comment>
<keyword evidence="2" id="KW-1185">Reference proteome</keyword>
<dbReference type="EMBL" id="JAHUTI010051896">
    <property type="protein sequence ID" value="MED6249350.1"/>
    <property type="molecule type" value="Genomic_DNA"/>
</dbReference>
<reference evidence="1 2" key="1">
    <citation type="submission" date="2021-07" db="EMBL/GenBank/DDBJ databases">
        <authorList>
            <person name="Palmer J.M."/>
        </authorList>
    </citation>
    <scope>NUCLEOTIDE SEQUENCE [LARGE SCALE GENOMIC DNA]</scope>
    <source>
        <strain evidence="1 2">AT_MEX2019</strain>
        <tissue evidence="1">Muscle</tissue>
    </source>
</reference>
<accession>A0ABU7BH04</accession>
<evidence type="ECO:0000313" key="1">
    <source>
        <dbReference type="EMBL" id="MED6249350.1"/>
    </source>
</evidence>
<sequence length="117" mass="13521">MWFNCEFSLNLKDRFSKFEVVKMNRKGHLKSDILVCIVVYFSPTQMSKSKMDATCLEHIYFICTSGCLHLSNSLTIHGTVQLLLEDMLLQCIKKHADKTVLLLCIVHSSWLVTEHRS</sequence>
<name>A0ABU7BH04_9TELE</name>
<proteinExistence type="predicted"/>